<evidence type="ECO:0000313" key="2">
    <source>
        <dbReference type="EMBL" id="CAB4574398.1"/>
    </source>
</evidence>
<organism evidence="2">
    <name type="scientific">freshwater metagenome</name>
    <dbReference type="NCBI Taxonomy" id="449393"/>
    <lineage>
        <taxon>unclassified sequences</taxon>
        <taxon>metagenomes</taxon>
        <taxon>ecological metagenomes</taxon>
    </lineage>
</organism>
<protein>
    <submittedName>
        <fullName evidence="2">Unannotated protein</fullName>
    </submittedName>
</protein>
<dbReference type="SUPFAM" id="SSF55298">
    <property type="entry name" value="YjgF-like"/>
    <property type="match status" value="1"/>
</dbReference>
<gene>
    <name evidence="2" type="ORF">UFOPK1591_01489</name>
</gene>
<reference evidence="2" key="1">
    <citation type="submission" date="2020-05" db="EMBL/GenBank/DDBJ databases">
        <authorList>
            <person name="Chiriac C."/>
            <person name="Salcher M."/>
            <person name="Ghai R."/>
            <person name="Kavagutti S V."/>
        </authorList>
    </citation>
    <scope>NUCLEOTIDE SEQUENCE</scope>
</reference>
<dbReference type="Pfam" id="PF01042">
    <property type="entry name" value="Ribonuc_L-PSP"/>
    <property type="match status" value="1"/>
</dbReference>
<dbReference type="PANTHER" id="PTHR11803">
    <property type="entry name" value="2-IMINOBUTANOATE/2-IMINOPROPANOATE DEAMINASE RIDA"/>
    <property type="match status" value="1"/>
</dbReference>
<dbReference type="AlphaFoldDB" id="A0A6J6ENC3"/>
<evidence type="ECO:0000256" key="1">
    <source>
        <dbReference type="ARBA" id="ARBA00010552"/>
    </source>
</evidence>
<sequence>MARSDLEVKAETRRLSRTSFARSLWGMTTGTTPIQLSPDQNFEHMIGQGHIVGNLVFLSGQASISPEREIVGIDDIDAQIQQAMSNVERALKAAGSGIDRIFKITIYLTDMSHFDRVLTLRKKYFSAPWPADTTVAVQSLALPGLMVELDVIATTYDN</sequence>
<comment type="similarity">
    <text evidence="1">Belongs to the RutC family.</text>
</comment>
<dbReference type="CDD" id="cd00448">
    <property type="entry name" value="YjgF_YER057c_UK114_family"/>
    <property type="match status" value="1"/>
</dbReference>
<dbReference type="PANTHER" id="PTHR11803:SF58">
    <property type="entry name" value="PROTEIN HMF1-RELATED"/>
    <property type="match status" value="1"/>
</dbReference>
<proteinExistence type="inferred from homology"/>
<dbReference type="InterPro" id="IPR035959">
    <property type="entry name" value="RutC-like_sf"/>
</dbReference>
<accession>A0A6J6ENC3</accession>
<dbReference type="GO" id="GO:0005829">
    <property type="term" value="C:cytosol"/>
    <property type="evidence" value="ECO:0007669"/>
    <property type="project" value="TreeGrafter"/>
</dbReference>
<name>A0A6J6ENC3_9ZZZZ</name>
<dbReference type="Gene3D" id="3.30.1330.40">
    <property type="entry name" value="RutC-like"/>
    <property type="match status" value="1"/>
</dbReference>
<dbReference type="EMBL" id="CAEZTD010000169">
    <property type="protein sequence ID" value="CAB4574398.1"/>
    <property type="molecule type" value="Genomic_DNA"/>
</dbReference>
<dbReference type="InterPro" id="IPR006175">
    <property type="entry name" value="YjgF/YER057c/UK114"/>
</dbReference>
<dbReference type="GO" id="GO:0019239">
    <property type="term" value="F:deaminase activity"/>
    <property type="evidence" value="ECO:0007669"/>
    <property type="project" value="TreeGrafter"/>
</dbReference>